<reference evidence="4 5" key="1">
    <citation type="submission" date="2016-10" db="EMBL/GenBank/DDBJ databases">
        <authorList>
            <person name="de Groot N.N."/>
        </authorList>
    </citation>
    <scope>NUCLEOTIDE SEQUENCE [LARGE SCALE GENOMIC DNA]</scope>
    <source>
        <strain evidence="4 5">HLD2</strain>
    </source>
</reference>
<keyword evidence="5" id="KW-1185">Reference proteome</keyword>
<dbReference type="SUPFAM" id="SSF53807">
    <property type="entry name" value="Helical backbone' metal receptor"/>
    <property type="match status" value="1"/>
</dbReference>
<dbReference type="Gene3D" id="3.40.50.1980">
    <property type="entry name" value="Nitrogenase molybdenum iron protein domain"/>
    <property type="match status" value="2"/>
</dbReference>
<accession>A0A1G5PMP3</accession>
<evidence type="ECO:0000256" key="1">
    <source>
        <dbReference type="ARBA" id="ARBA00022729"/>
    </source>
</evidence>
<keyword evidence="1 2" id="KW-0732">Signal</keyword>
<dbReference type="CDD" id="cd01144">
    <property type="entry name" value="BtuF"/>
    <property type="match status" value="1"/>
</dbReference>
<dbReference type="PROSITE" id="PS50983">
    <property type="entry name" value="FE_B12_PBP"/>
    <property type="match status" value="1"/>
</dbReference>
<organism evidence="4 5">
    <name type="scientific">Thiohalomonas denitrificans</name>
    <dbReference type="NCBI Taxonomy" id="415747"/>
    <lineage>
        <taxon>Bacteria</taxon>
        <taxon>Pseudomonadati</taxon>
        <taxon>Pseudomonadota</taxon>
        <taxon>Gammaproteobacteria</taxon>
        <taxon>Thiohalomonadales</taxon>
        <taxon>Thiohalomonadaceae</taxon>
        <taxon>Thiohalomonas</taxon>
    </lineage>
</organism>
<proteinExistence type="predicted"/>
<evidence type="ECO:0000313" key="5">
    <source>
        <dbReference type="Proteomes" id="UP000199648"/>
    </source>
</evidence>
<dbReference type="EMBL" id="FMWD01000001">
    <property type="protein sequence ID" value="SCZ50747.1"/>
    <property type="molecule type" value="Genomic_DNA"/>
</dbReference>
<dbReference type="InterPro" id="IPR050902">
    <property type="entry name" value="ABC_Transporter_SBP"/>
</dbReference>
<dbReference type="PANTHER" id="PTHR30535">
    <property type="entry name" value="VITAMIN B12-BINDING PROTEIN"/>
    <property type="match status" value="1"/>
</dbReference>
<dbReference type="NCBIfam" id="NF038402">
    <property type="entry name" value="TroA_like"/>
    <property type="match status" value="1"/>
</dbReference>
<name>A0A1G5PMP3_9GAMM</name>
<gene>
    <name evidence="4" type="ORF">SAMN03097708_00489</name>
</gene>
<dbReference type="PANTHER" id="PTHR30535:SF34">
    <property type="entry name" value="MOLYBDATE-BINDING PROTEIN MOLA"/>
    <property type="match status" value="1"/>
</dbReference>
<protein>
    <submittedName>
        <fullName evidence="4">Iron complex transport system substrate-binding protein</fullName>
    </submittedName>
</protein>
<feature type="domain" description="Fe/B12 periplasmic-binding" evidence="3">
    <location>
        <begin position="36"/>
        <end position="285"/>
    </location>
</feature>
<feature type="signal peptide" evidence="2">
    <location>
        <begin position="1"/>
        <end position="19"/>
    </location>
</feature>
<evidence type="ECO:0000259" key="3">
    <source>
        <dbReference type="PROSITE" id="PS50983"/>
    </source>
</evidence>
<dbReference type="STRING" id="415747.SAMN03097708_00489"/>
<evidence type="ECO:0000313" key="4">
    <source>
        <dbReference type="EMBL" id="SCZ50747.1"/>
    </source>
</evidence>
<dbReference type="Pfam" id="PF01497">
    <property type="entry name" value="Peripla_BP_2"/>
    <property type="match status" value="1"/>
</dbReference>
<dbReference type="OrthoDB" id="6495095at2"/>
<dbReference type="Proteomes" id="UP000199648">
    <property type="component" value="Unassembled WGS sequence"/>
</dbReference>
<sequence length="292" mass="31872">MVVLAVVLLLFAARAPAVSATDDAGRTVSLEQPAERIVSLSPHGTELLFAAGAGDRVVGVVSYSDYPAAAGKIPRVGGYDALDLETILALQPDLVVGWESGNGPDVLERLESLGLTLFVTEPRRLEQVPASIEKLGRLAGSDAMARQAADHFQNRLQAITDDYSQRPAISVFYQVWDRPLMTVGGDHLISRIIERCGGRNVFAELSELAPTISEEGVITANPRVIIASGMGEERPEWLDDWHRWKSIDAVARNQLHFIPPDLLQRPTPRALEGAERLCRALEQARHAYGEAR</sequence>
<dbReference type="InterPro" id="IPR002491">
    <property type="entry name" value="ABC_transptr_periplasmic_BD"/>
</dbReference>
<feature type="chain" id="PRO_5011579755" evidence="2">
    <location>
        <begin position="20"/>
        <end position="292"/>
    </location>
</feature>
<evidence type="ECO:0000256" key="2">
    <source>
        <dbReference type="SAM" id="SignalP"/>
    </source>
</evidence>
<dbReference type="AlphaFoldDB" id="A0A1G5PMP3"/>
<dbReference type="InterPro" id="IPR054828">
    <property type="entry name" value="Vit_B12_bind_prot"/>
</dbReference>